<reference evidence="2" key="1">
    <citation type="submission" date="2022-11" db="UniProtKB">
        <authorList>
            <consortium name="WormBaseParasite"/>
        </authorList>
    </citation>
    <scope>IDENTIFICATION</scope>
</reference>
<dbReference type="WBParaSite" id="PSU_v2.g15596.t1">
    <property type="protein sequence ID" value="PSU_v2.g15596.t1"/>
    <property type="gene ID" value="PSU_v2.g15596"/>
</dbReference>
<protein>
    <submittedName>
        <fullName evidence="2">AraC family transcriptional regulator</fullName>
    </submittedName>
</protein>
<name>A0A914YDT8_9BILA</name>
<dbReference type="AlphaFoldDB" id="A0A914YDT8"/>
<evidence type="ECO:0000313" key="2">
    <source>
        <dbReference type="WBParaSite" id="PSU_v2.g15596.t1"/>
    </source>
</evidence>
<proteinExistence type="predicted"/>
<keyword evidence="1" id="KW-1185">Reference proteome</keyword>
<sequence length="75" mass="8936">MSGNFRQNLKDRMNKTLLDSENYHNTLQHGADIKEIYLNRYGFSSLDQFLAWFNKPIDYNFDHVQGVCFLLIYNV</sequence>
<accession>A0A914YDT8</accession>
<organism evidence="1 2">
    <name type="scientific">Panagrolaimus superbus</name>
    <dbReference type="NCBI Taxonomy" id="310955"/>
    <lineage>
        <taxon>Eukaryota</taxon>
        <taxon>Metazoa</taxon>
        <taxon>Ecdysozoa</taxon>
        <taxon>Nematoda</taxon>
        <taxon>Chromadorea</taxon>
        <taxon>Rhabditida</taxon>
        <taxon>Tylenchina</taxon>
        <taxon>Panagrolaimomorpha</taxon>
        <taxon>Panagrolaimoidea</taxon>
        <taxon>Panagrolaimidae</taxon>
        <taxon>Panagrolaimus</taxon>
    </lineage>
</organism>
<evidence type="ECO:0000313" key="1">
    <source>
        <dbReference type="Proteomes" id="UP000887577"/>
    </source>
</evidence>
<dbReference type="Proteomes" id="UP000887577">
    <property type="component" value="Unplaced"/>
</dbReference>